<proteinExistence type="predicted"/>
<keyword evidence="1" id="KW-0732">Signal</keyword>
<feature type="chain" id="PRO_5026291173" description="Secreted protein" evidence="1">
    <location>
        <begin position="23"/>
        <end position="95"/>
    </location>
</feature>
<evidence type="ECO:0000313" key="2">
    <source>
        <dbReference type="EMBL" id="KAF2690664.1"/>
    </source>
</evidence>
<name>A0A6G1JJD4_9PLEO</name>
<dbReference type="EMBL" id="MU005570">
    <property type="protein sequence ID" value="KAF2690664.1"/>
    <property type="molecule type" value="Genomic_DNA"/>
</dbReference>
<sequence>MLPIQRIIEIVLAFVLWAEVAASSLQTVVMSLLQHTPKAPSNYNAVQRLHSRIDRKMHTYSAHRRQATNSASAIRMLRAQAARPHPNMWRAMKVH</sequence>
<dbReference type="AlphaFoldDB" id="A0A6G1JJD4"/>
<gene>
    <name evidence="2" type="ORF">K458DRAFT_426127</name>
</gene>
<keyword evidence="3" id="KW-1185">Reference proteome</keyword>
<organism evidence="2 3">
    <name type="scientific">Lentithecium fluviatile CBS 122367</name>
    <dbReference type="NCBI Taxonomy" id="1168545"/>
    <lineage>
        <taxon>Eukaryota</taxon>
        <taxon>Fungi</taxon>
        <taxon>Dikarya</taxon>
        <taxon>Ascomycota</taxon>
        <taxon>Pezizomycotina</taxon>
        <taxon>Dothideomycetes</taxon>
        <taxon>Pleosporomycetidae</taxon>
        <taxon>Pleosporales</taxon>
        <taxon>Massarineae</taxon>
        <taxon>Lentitheciaceae</taxon>
        <taxon>Lentithecium</taxon>
    </lineage>
</organism>
<reference evidence="2" key="1">
    <citation type="journal article" date="2020" name="Stud. Mycol.">
        <title>101 Dothideomycetes genomes: a test case for predicting lifestyles and emergence of pathogens.</title>
        <authorList>
            <person name="Haridas S."/>
            <person name="Albert R."/>
            <person name="Binder M."/>
            <person name="Bloem J."/>
            <person name="Labutti K."/>
            <person name="Salamov A."/>
            <person name="Andreopoulos B."/>
            <person name="Baker S."/>
            <person name="Barry K."/>
            <person name="Bills G."/>
            <person name="Bluhm B."/>
            <person name="Cannon C."/>
            <person name="Castanera R."/>
            <person name="Culley D."/>
            <person name="Daum C."/>
            <person name="Ezra D."/>
            <person name="Gonzalez J."/>
            <person name="Henrissat B."/>
            <person name="Kuo A."/>
            <person name="Liang C."/>
            <person name="Lipzen A."/>
            <person name="Lutzoni F."/>
            <person name="Magnuson J."/>
            <person name="Mondo S."/>
            <person name="Nolan M."/>
            <person name="Ohm R."/>
            <person name="Pangilinan J."/>
            <person name="Park H.-J."/>
            <person name="Ramirez L."/>
            <person name="Alfaro M."/>
            <person name="Sun H."/>
            <person name="Tritt A."/>
            <person name="Yoshinaga Y."/>
            <person name="Zwiers L.-H."/>
            <person name="Turgeon B."/>
            <person name="Goodwin S."/>
            <person name="Spatafora J."/>
            <person name="Crous P."/>
            <person name="Grigoriev I."/>
        </authorList>
    </citation>
    <scope>NUCLEOTIDE SEQUENCE</scope>
    <source>
        <strain evidence="2">CBS 122367</strain>
    </source>
</reference>
<evidence type="ECO:0000256" key="1">
    <source>
        <dbReference type="SAM" id="SignalP"/>
    </source>
</evidence>
<protein>
    <recommendedName>
        <fullName evidence="4">Secreted protein</fullName>
    </recommendedName>
</protein>
<accession>A0A6G1JJD4</accession>
<evidence type="ECO:0008006" key="4">
    <source>
        <dbReference type="Google" id="ProtNLM"/>
    </source>
</evidence>
<feature type="signal peptide" evidence="1">
    <location>
        <begin position="1"/>
        <end position="22"/>
    </location>
</feature>
<evidence type="ECO:0000313" key="3">
    <source>
        <dbReference type="Proteomes" id="UP000799291"/>
    </source>
</evidence>
<dbReference type="Proteomes" id="UP000799291">
    <property type="component" value="Unassembled WGS sequence"/>
</dbReference>